<dbReference type="Gene3D" id="3.30.70.270">
    <property type="match status" value="1"/>
</dbReference>
<proteinExistence type="predicted"/>
<dbReference type="CDD" id="cd12912">
    <property type="entry name" value="PDC2_MCP_like"/>
    <property type="match status" value="1"/>
</dbReference>
<comment type="subcellular location">
    <subcellularLocation>
        <location evidence="2">Cell inner membrane</location>
    </subcellularLocation>
    <subcellularLocation>
        <location evidence="3">Cell membrane</location>
        <topology evidence="3">Multi-pass membrane protein</topology>
    </subcellularLocation>
</comment>
<dbReference type="Pfam" id="PF00990">
    <property type="entry name" value="GGDEF"/>
    <property type="match status" value="1"/>
</dbReference>
<dbReference type="Pfam" id="PF02743">
    <property type="entry name" value="dCache_1"/>
    <property type="match status" value="1"/>
</dbReference>
<dbReference type="EC" id="2.7.7.65" evidence="4"/>
<dbReference type="KEGG" id="dce:O6P33_10960"/>
<reference evidence="11 12" key="1">
    <citation type="submission" date="2022-12" db="EMBL/GenBank/DDBJ databases">
        <title>Coexistence and Characterization of a Novel Tigecycline Resistance gene tet(X) variant and blaNDM-1 in a Pseudomonas caeni Isolate of Chicken Origin.</title>
        <authorList>
            <person name="Lu X."/>
            <person name="Zhang L."/>
            <person name="Li R."/>
            <person name="Wang Z."/>
        </authorList>
    </citation>
    <scope>NUCLEOTIDE SEQUENCE [LARGE SCALE GENOMIC DNA]</scope>
    <source>
        <strain evidence="11 12">CE14</strain>
    </source>
</reference>
<evidence type="ECO:0000256" key="4">
    <source>
        <dbReference type="ARBA" id="ARBA00012528"/>
    </source>
</evidence>
<dbReference type="SUPFAM" id="SSF103190">
    <property type="entry name" value="Sensory domain-like"/>
    <property type="match status" value="2"/>
</dbReference>
<feature type="domain" description="GGDEF" evidence="10">
    <location>
        <begin position="387"/>
        <end position="518"/>
    </location>
</feature>
<organism evidence="11 12">
    <name type="scientific">Denitrificimonas caeni</name>
    <dbReference type="NCBI Taxonomy" id="521720"/>
    <lineage>
        <taxon>Bacteria</taxon>
        <taxon>Pseudomonadati</taxon>
        <taxon>Pseudomonadota</taxon>
        <taxon>Gammaproteobacteria</taxon>
        <taxon>Pseudomonadales</taxon>
        <taxon>Pseudomonadaceae</taxon>
        <taxon>Denitrificimonas</taxon>
    </lineage>
</organism>
<dbReference type="SMART" id="SM00267">
    <property type="entry name" value="GGDEF"/>
    <property type="match status" value="1"/>
</dbReference>
<dbReference type="InterPro" id="IPR033479">
    <property type="entry name" value="dCache_1"/>
</dbReference>
<comment type="catalytic activity">
    <reaction evidence="9">
        <text>2 GTP = 3',3'-c-di-GMP + 2 diphosphate</text>
        <dbReference type="Rhea" id="RHEA:24898"/>
        <dbReference type="ChEBI" id="CHEBI:33019"/>
        <dbReference type="ChEBI" id="CHEBI:37565"/>
        <dbReference type="ChEBI" id="CHEBI:58805"/>
        <dbReference type="EC" id="2.7.7.65"/>
    </reaction>
</comment>
<accession>A0AAE9VU51</accession>
<dbReference type="EMBL" id="CP114976">
    <property type="protein sequence ID" value="WBE24871.1"/>
    <property type="molecule type" value="Genomic_DNA"/>
</dbReference>
<dbReference type="CDD" id="cd18773">
    <property type="entry name" value="PDC1_HK_sensor"/>
    <property type="match status" value="1"/>
</dbReference>
<sequence>MRKLNLRQLILLLSVSTAVLILANTFYTSHKTQRDLLIAQTLEANQAYASKMANSIEDFLSAAQQQLAFAAQDVLLAGNNLEKLGHIANRLNEQTDSFNSVFIVDTSGVVIAASPEAVGLFGKVVMSEGAEQALRERIPLVSKPYVSVTGRLLVFISQPIIDAQDNYLGFIGGSIYLHEKSILYSLLGRHYHANDAYIYAVDSGGRIIYHQDAERIGEVIVGNPVIEKVVKQQTGSQYLLNSHGIEMLAGYAPVPSTNWGVVTQRSLEATLSGMDQQMLAVAKYSFPFFIFIVWLVWLVSRWISKPLWQLARSAEELDEPDINTQISSISVWYFEASQLKRAMLRGLAGLNKKMGKLNLENITDPLTGLINRRGMQIALDEWERQEQPFSVIVADIDHFKRINDEFGHDVGDRVLQTLAQHMQAASRPDDLVCRSGGEEFVILLPQTETAVAHRVAERLRKRIAESICPNVNRPVTLSLGVASWPCGSASIAQVLKNADIALYAAKDAGRNQVQASQTACE</sequence>
<evidence type="ECO:0000256" key="3">
    <source>
        <dbReference type="ARBA" id="ARBA00004651"/>
    </source>
</evidence>
<evidence type="ECO:0000259" key="10">
    <source>
        <dbReference type="PROSITE" id="PS50887"/>
    </source>
</evidence>
<dbReference type="SUPFAM" id="SSF55073">
    <property type="entry name" value="Nucleotide cyclase"/>
    <property type="match status" value="1"/>
</dbReference>
<dbReference type="InterPro" id="IPR029787">
    <property type="entry name" value="Nucleotide_cyclase"/>
</dbReference>
<keyword evidence="6" id="KW-0812">Transmembrane</keyword>
<dbReference type="AlphaFoldDB" id="A0AAE9VU51"/>
<dbReference type="InterPro" id="IPR043128">
    <property type="entry name" value="Rev_trsase/Diguanyl_cyclase"/>
</dbReference>
<protein>
    <recommendedName>
        <fullName evidence="4">diguanylate cyclase</fullName>
        <ecNumber evidence="4">2.7.7.65</ecNumber>
    </recommendedName>
</protein>
<keyword evidence="5" id="KW-1003">Cell membrane</keyword>
<keyword evidence="12" id="KW-1185">Reference proteome</keyword>
<dbReference type="FunFam" id="3.30.70.270:FF:000001">
    <property type="entry name" value="Diguanylate cyclase domain protein"/>
    <property type="match status" value="1"/>
</dbReference>
<name>A0AAE9VU51_9GAMM</name>
<dbReference type="RefSeq" id="WP_269817814.1">
    <property type="nucleotide sequence ID" value="NZ_CP114976.1"/>
</dbReference>
<dbReference type="GO" id="GO:0005886">
    <property type="term" value="C:plasma membrane"/>
    <property type="evidence" value="ECO:0007669"/>
    <property type="project" value="UniProtKB-SubCell"/>
</dbReference>
<evidence type="ECO:0000256" key="2">
    <source>
        <dbReference type="ARBA" id="ARBA00004533"/>
    </source>
</evidence>
<dbReference type="InterPro" id="IPR050469">
    <property type="entry name" value="Diguanylate_Cyclase"/>
</dbReference>
<dbReference type="CDD" id="cd01949">
    <property type="entry name" value="GGDEF"/>
    <property type="match status" value="1"/>
</dbReference>
<dbReference type="PANTHER" id="PTHR45138:SF9">
    <property type="entry name" value="DIGUANYLATE CYCLASE DGCM-RELATED"/>
    <property type="match status" value="1"/>
</dbReference>
<evidence type="ECO:0000256" key="8">
    <source>
        <dbReference type="ARBA" id="ARBA00023136"/>
    </source>
</evidence>
<dbReference type="Proteomes" id="UP001212189">
    <property type="component" value="Chromosome"/>
</dbReference>
<dbReference type="GO" id="GO:0052621">
    <property type="term" value="F:diguanylate cyclase activity"/>
    <property type="evidence" value="ECO:0007669"/>
    <property type="project" value="UniProtKB-EC"/>
</dbReference>
<dbReference type="InterPro" id="IPR029151">
    <property type="entry name" value="Sensor-like_sf"/>
</dbReference>
<evidence type="ECO:0000256" key="1">
    <source>
        <dbReference type="ARBA" id="ARBA00001946"/>
    </source>
</evidence>
<evidence type="ECO:0000256" key="7">
    <source>
        <dbReference type="ARBA" id="ARBA00022989"/>
    </source>
</evidence>
<evidence type="ECO:0000256" key="5">
    <source>
        <dbReference type="ARBA" id="ARBA00022475"/>
    </source>
</evidence>
<dbReference type="Gene3D" id="3.30.450.20">
    <property type="entry name" value="PAS domain"/>
    <property type="match status" value="1"/>
</dbReference>
<evidence type="ECO:0000313" key="11">
    <source>
        <dbReference type="EMBL" id="WBE24871.1"/>
    </source>
</evidence>
<dbReference type="PROSITE" id="PS50887">
    <property type="entry name" value="GGDEF"/>
    <property type="match status" value="1"/>
</dbReference>
<evidence type="ECO:0000256" key="6">
    <source>
        <dbReference type="ARBA" id="ARBA00022692"/>
    </source>
</evidence>
<evidence type="ECO:0000313" key="12">
    <source>
        <dbReference type="Proteomes" id="UP001212189"/>
    </source>
</evidence>
<dbReference type="PANTHER" id="PTHR45138">
    <property type="entry name" value="REGULATORY COMPONENTS OF SENSORY TRANSDUCTION SYSTEM"/>
    <property type="match status" value="1"/>
</dbReference>
<keyword evidence="7" id="KW-1133">Transmembrane helix</keyword>
<dbReference type="NCBIfam" id="TIGR00254">
    <property type="entry name" value="GGDEF"/>
    <property type="match status" value="1"/>
</dbReference>
<evidence type="ECO:0000256" key="9">
    <source>
        <dbReference type="ARBA" id="ARBA00034247"/>
    </source>
</evidence>
<keyword evidence="8" id="KW-0472">Membrane</keyword>
<dbReference type="InterPro" id="IPR000160">
    <property type="entry name" value="GGDEF_dom"/>
</dbReference>
<comment type="cofactor">
    <cofactor evidence="1">
        <name>Mg(2+)</name>
        <dbReference type="ChEBI" id="CHEBI:18420"/>
    </cofactor>
</comment>
<gene>
    <name evidence="11" type="ORF">O6P33_10960</name>
</gene>
<dbReference type="Gene3D" id="6.10.340.10">
    <property type="match status" value="1"/>
</dbReference>